<feature type="compositionally biased region" description="Acidic residues" evidence="4">
    <location>
        <begin position="379"/>
        <end position="397"/>
    </location>
</feature>
<comment type="caution">
    <text evidence="5">The sequence shown here is derived from an EMBL/GenBank/DDBJ whole genome shotgun (WGS) entry which is preliminary data.</text>
</comment>
<dbReference type="RefSeq" id="XP_040772054.1">
    <property type="nucleotide sequence ID" value="XM_040924321.1"/>
</dbReference>
<name>A0A9P5CKS2_CRYP1</name>
<evidence type="ECO:0000256" key="4">
    <source>
        <dbReference type="SAM" id="MobiDB-lite"/>
    </source>
</evidence>
<evidence type="ECO:0000256" key="2">
    <source>
        <dbReference type="ARBA" id="ARBA00023054"/>
    </source>
</evidence>
<keyword evidence="2 3" id="KW-0175">Coiled coil</keyword>
<dbReference type="Pfam" id="PF11559">
    <property type="entry name" value="ADIP"/>
    <property type="match status" value="1"/>
</dbReference>
<dbReference type="AlphaFoldDB" id="A0A9P5CKS2"/>
<evidence type="ECO:0000313" key="5">
    <source>
        <dbReference type="EMBL" id="KAF3761075.1"/>
    </source>
</evidence>
<comment type="similarity">
    <text evidence="1">Belongs to the ADIP family.</text>
</comment>
<dbReference type="OrthoDB" id="312015at2759"/>
<proteinExistence type="inferred from homology"/>
<accession>A0A9P5CKS2</accession>
<protein>
    <recommendedName>
        <fullName evidence="7">NIMA interactive protein</fullName>
    </recommendedName>
</protein>
<feature type="region of interest" description="Disordered" evidence="4">
    <location>
        <begin position="370"/>
        <end position="397"/>
    </location>
</feature>
<evidence type="ECO:0008006" key="7">
    <source>
        <dbReference type="Google" id="ProtNLM"/>
    </source>
</evidence>
<dbReference type="Proteomes" id="UP000803844">
    <property type="component" value="Unassembled WGS sequence"/>
</dbReference>
<gene>
    <name evidence="5" type="ORF">M406DRAFT_47152</name>
</gene>
<keyword evidence="6" id="KW-1185">Reference proteome</keyword>
<dbReference type="InterPro" id="IPR021622">
    <property type="entry name" value="Afadin/alpha-actinin-bd"/>
</dbReference>
<feature type="non-terminal residue" evidence="5">
    <location>
        <position position="397"/>
    </location>
</feature>
<evidence type="ECO:0000313" key="6">
    <source>
        <dbReference type="Proteomes" id="UP000803844"/>
    </source>
</evidence>
<dbReference type="GeneID" id="63841450"/>
<sequence>MTDFENLRTASLYINNQLLSRGLLRDGRSIDFASPGDHDYELPDTMARIMAVVNDLILRRDRDAEHRESLSTALRTLRADSLRQSDNITRLHERYTEAQRKVNIAEAEEASLKAQLKAAEASIHKLKDEAARTKKLVAETRAACANEVRKRDRHIESLKKAVTDAGRARGERKSAGIMTIQVTGEFGRDDAVSSAAASTMDDGYDLRQETNSFLAQLAKGLSEENETLLALVHKTNSSLKHMSGWDKSDDDGVKGGAATTKGDGHAIALPGNAEDLATDMDSVLGHLRTMLTNPSFVPLEEVVVREEEIFRLRDGWEKMETRWREAVHLIDSWRRRMAADGRPVDMEELKMGLRLSPIRLRNVQDTAQAEAFKLPTLREEEDEEEDKEEEAEEEAEE</sequence>
<evidence type="ECO:0000256" key="1">
    <source>
        <dbReference type="ARBA" id="ARBA00009291"/>
    </source>
</evidence>
<reference evidence="5" key="1">
    <citation type="journal article" date="2020" name="Phytopathology">
        <title>Genome sequence of the chestnut blight fungus Cryphonectria parasitica EP155: A fundamental resource for an archetypical invasive plant pathogen.</title>
        <authorList>
            <person name="Crouch J.A."/>
            <person name="Dawe A."/>
            <person name="Aerts A."/>
            <person name="Barry K."/>
            <person name="Churchill A.C.L."/>
            <person name="Grimwood J."/>
            <person name="Hillman B."/>
            <person name="Milgroom M.G."/>
            <person name="Pangilinan J."/>
            <person name="Smith M."/>
            <person name="Salamov A."/>
            <person name="Schmutz J."/>
            <person name="Yadav J."/>
            <person name="Grigoriev I.V."/>
            <person name="Nuss D."/>
        </authorList>
    </citation>
    <scope>NUCLEOTIDE SEQUENCE</scope>
    <source>
        <strain evidence="5">EP155</strain>
    </source>
</reference>
<dbReference type="EMBL" id="MU032352">
    <property type="protein sequence ID" value="KAF3761075.1"/>
    <property type="molecule type" value="Genomic_DNA"/>
</dbReference>
<feature type="coiled-coil region" evidence="3">
    <location>
        <begin position="88"/>
        <end position="143"/>
    </location>
</feature>
<organism evidence="5 6">
    <name type="scientific">Cryphonectria parasitica (strain ATCC 38755 / EP155)</name>
    <dbReference type="NCBI Taxonomy" id="660469"/>
    <lineage>
        <taxon>Eukaryota</taxon>
        <taxon>Fungi</taxon>
        <taxon>Dikarya</taxon>
        <taxon>Ascomycota</taxon>
        <taxon>Pezizomycotina</taxon>
        <taxon>Sordariomycetes</taxon>
        <taxon>Sordariomycetidae</taxon>
        <taxon>Diaporthales</taxon>
        <taxon>Cryphonectriaceae</taxon>
        <taxon>Cryphonectria-Endothia species complex</taxon>
        <taxon>Cryphonectria</taxon>
    </lineage>
</organism>
<evidence type="ECO:0000256" key="3">
    <source>
        <dbReference type="SAM" id="Coils"/>
    </source>
</evidence>